<evidence type="ECO:0000313" key="3">
    <source>
        <dbReference type="EMBL" id="CCG87306.1"/>
    </source>
</evidence>
<keyword evidence="2" id="KW-1133">Transmembrane helix</keyword>
<dbReference type="EMBL" id="CAHS01000015">
    <property type="protein sequence ID" value="CCG87306.1"/>
    <property type="molecule type" value="Genomic_DNA"/>
</dbReference>
<evidence type="ECO:0000313" key="4">
    <source>
        <dbReference type="Proteomes" id="UP000018217"/>
    </source>
</evidence>
<dbReference type="AlphaFoldDB" id="V5Z8E1"/>
<dbReference type="Proteomes" id="UP000018217">
    <property type="component" value="Unassembled WGS sequence"/>
</dbReference>
<keyword evidence="2" id="KW-0472">Membrane</keyword>
<evidence type="ECO:0000256" key="1">
    <source>
        <dbReference type="SAM" id="MobiDB-lite"/>
    </source>
</evidence>
<sequence>MDYRVFSFSRLSQRRMPALIAIMAILMLFIAPDVSTILEQRRGAEHHHQTTAENPRSGLNEMAQHGMMNDMPMVGGHNHCNPTLSQTPDDGLHHQRSSGNMLEHFACGYCQLLVHLPLLLAIFIVIIRMLLLSTRTPAPLKFSPYHFTFFPGLSQPRAPPVN</sequence>
<dbReference type="RefSeq" id="WP_023655097.1">
    <property type="nucleotide sequence ID" value="NZ_CAHS01000015.1"/>
</dbReference>
<keyword evidence="2" id="KW-0812">Transmembrane</keyword>
<reference evidence="3 4" key="1">
    <citation type="journal article" date="2013" name="Syst. Appl. Microbiol.">
        <title>Phylogenetic position and virulence apparatus of the pear flower necrosis pathogen Erwinia piriflorinigrans CFBP 5888T as assessed by comparative genomics.</title>
        <authorList>
            <person name="Smits T.H."/>
            <person name="Rezzonico F."/>
            <person name="Lopez M.M."/>
            <person name="Blom J."/>
            <person name="Goesmann A."/>
            <person name="Frey J.E."/>
            <person name="Duffy B."/>
        </authorList>
    </citation>
    <scope>NUCLEOTIDE SEQUENCE [LARGE SCALE GENOMIC DNA]</scope>
    <source>
        <strain evidence="4">CFBP5888</strain>
    </source>
</reference>
<evidence type="ECO:0008006" key="5">
    <source>
        <dbReference type="Google" id="ProtNLM"/>
    </source>
</evidence>
<dbReference type="Pfam" id="PF11162">
    <property type="entry name" value="DUF2946"/>
    <property type="match status" value="1"/>
</dbReference>
<evidence type="ECO:0000256" key="2">
    <source>
        <dbReference type="SAM" id="Phobius"/>
    </source>
</evidence>
<accession>V5Z8E1</accession>
<feature type="transmembrane region" description="Helical" evidence="2">
    <location>
        <begin position="112"/>
        <end position="131"/>
    </location>
</feature>
<comment type="caution">
    <text evidence="3">The sequence shown here is derived from an EMBL/GenBank/DDBJ whole genome shotgun (WGS) entry which is preliminary data.</text>
</comment>
<proteinExistence type="predicted"/>
<feature type="region of interest" description="Disordered" evidence="1">
    <location>
        <begin position="76"/>
        <end position="95"/>
    </location>
</feature>
<dbReference type="InterPro" id="IPR021333">
    <property type="entry name" value="DUF2946"/>
</dbReference>
<organism evidence="3 4">
    <name type="scientific">Erwinia piriflorinigrans CFBP 5888</name>
    <dbReference type="NCBI Taxonomy" id="1161919"/>
    <lineage>
        <taxon>Bacteria</taxon>
        <taxon>Pseudomonadati</taxon>
        <taxon>Pseudomonadota</taxon>
        <taxon>Gammaproteobacteria</taxon>
        <taxon>Enterobacterales</taxon>
        <taxon>Erwiniaceae</taxon>
        <taxon>Erwinia</taxon>
    </lineage>
</organism>
<protein>
    <recommendedName>
        <fullName evidence="5">DUF2946 domain-containing protein</fullName>
    </recommendedName>
</protein>
<gene>
    <name evidence="3" type="ORF">EPIR_1941</name>
</gene>
<dbReference type="OrthoDB" id="6507184at2"/>
<keyword evidence="4" id="KW-1185">Reference proteome</keyword>
<name>V5Z8E1_9GAMM</name>